<dbReference type="Proteomes" id="UP001154282">
    <property type="component" value="Unassembled WGS sequence"/>
</dbReference>
<evidence type="ECO:0000313" key="1">
    <source>
        <dbReference type="EMBL" id="CAI0422889.1"/>
    </source>
</evidence>
<accession>A0AAV0KKD7</accession>
<reference evidence="1" key="1">
    <citation type="submission" date="2022-08" db="EMBL/GenBank/DDBJ databases">
        <authorList>
            <person name="Gutierrez-Valencia J."/>
        </authorList>
    </citation>
    <scope>NUCLEOTIDE SEQUENCE</scope>
</reference>
<organism evidence="1 2">
    <name type="scientific">Linum tenue</name>
    <dbReference type="NCBI Taxonomy" id="586396"/>
    <lineage>
        <taxon>Eukaryota</taxon>
        <taxon>Viridiplantae</taxon>
        <taxon>Streptophyta</taxon>
        <taxon>Embryophyta</taxon>
        <taxon>Tracheophyta</taxon>
        <taxon>Spermatophyta</taxon>
        <taxon>Magnoliopsida</taxon>
        <taxon>eudicotyledons</taxon>
        <taxon>Gunneridae</taxon>
        <taxon>Pentapetalae</taxon>
        <taxon>rosids</taxon>
        <taxon>fabids</taxon>
        <taxon>Malpighiales</taxon>
        <taxon>Linaceae</taxon>
        <taxon>Linum</taxon>
    </lineage>
</organism>
<protein>
    <submittedName>
        <fullName evidence="1">Uncharacterized protein</fullName>
    </submittedName>
</protein>
<comment type="caution">
    <text evidence="1">The sequence shown here is derived from an EMBL/GenBank/DDBJ whole genome shotgun (WGS) entry which is preliminary data.</text>
</comment>
<sequence length="114" mass="12130">ASSHPPTFSSETFPPLCSSLSPSPSLFLSAQSLSFSLPKQRLTTTIYPNAATTASEAQASKKSTTQRLTTVGSKAMHDSGGNGDARRWRQRRCTTLAATAMHDAEGNGGGCRRW</sequence>
<name>A0AAV0KKD7_9ROSI</name>
<dbReference type="EMBL" id="CAMGYJ010000005">
    <property type="protein sequence ID" value="CAI0422889.1"/>
    <property type="molecule type" value="Genomic_DNA"/>
</dbReference>
<keyword evidence="2" id="KW-1185">Reference proteome</keyword>
<dbReference type="AlphaFoldDB" id="A0AAV0KKD7"/>
<feature type="non-terminal residue" evidence="1">
    <location>
        <position position="1"/>
    </location>
</feature>
<proteinExistence type="predicted"/>
<evidence type="ECO:0000313" key="2">
    <source>
        <dbReference type="Proteomes" id="UP001154282"/>
    </source>
</evidence>
<gene>
    <name evidence="1" type="ORF">LITE_LOCUS19305</name>
</gene>